<accession>A0A7M7JWZ6</accession>
<feature type="region of interest" description="Disordered" evidence="3">
    <location>
        <begin position="895"/>
        <end position="958"/>
    </location>
</feature>
<feature type="compositionally biased region" description="Gly residues" evidence="3">
    <location>
        <begin position="602"/>
        <end position="624"/>
    </location>
</feature>
<reference evidence="5" key="1">
    <citation type="submission" date="2021-01" db="UniProtKB">
        <authorList>
            <consortium name="EnsemblMetazoa"/>
        </authorList>
    </citation>
    <scope>IDENTIFICATION</scope>
</reference>
<feature type="compositionally biased region" description="Polar residues" evidence="3">
    <location>
        <begin position="481"/>
        <end position="498"/>
    </location>
</feature>
<dbReference type="RefSeq" id="XP_022657241.1">
    <property type="nucleotide sequence ID" value="XM_022801506.1"/>
</dbReference>
<dbReference type="SUPFAM" id="SSF52540">
    <property type="entry name" value="P-loop containing nucleoside triphosphate hydrolases"/>
    <property type="match status" value="1"/>
</dbReference>
<dbReference type="Pfam" id="PF26583">
    <property type="entry name" value="Spectrin_YLPM1"/>
    <property type="match status" value="1"/>
</dbReference>
<name>A0A7M7JWZ6_VARDE</name>
<keyword evidence="1" id="KW-0547">Nucleotide-binding</keyword>
<dbReference type="Gene3D" id="3.40.50.300">
    <property type="entry name" value="P-loop containing nucleotide triphosphate hydrolases"/>
    <property type="match status" value="1"/>
</dbReference>
<protein>
    <recommendedName>
        <fullName evidence="4">YLPM1-like spectrin repeat domain-containing protein</fullName>
    </recommendedName>
</protein>
<feature type="compositionally biased region" description="Basic and acidic residues" evidence="3">
    <location>
        <begin position="408"/>
        <end position="470"/>
    </location>
</feature>
<organism evidence="5 6">
    <name type="scientific">Varroa destructor</name>
    <name type="common">Honeybee mite</name>
    <dbReference type="NCBI Taxonomy" id="109461"/>
    <lineage>
        <taxon>Eukaryota</taxon>
        <taxon>Metazoa</taxon>
        <taxon>Ecdysozoa</taxon>
        <taxon>Arthropoda</taxon>
        <taxon>Chelicerata</taxon>
        <taxon>Arachnida</taxon>
        <taxon>Acari</taxon>
        <taxon>Parasitiformes</taxon>
        <taxon>Mesostigmata</taxon>
        <taxon>Gamasina</taxon>
        <taxon>Dermanyssoidea</taxon>
        <taxon>Varroidae</taxon>
        <taxon>Varroa</taxon>
    </lineage>
</organism>
<feature type="compositionally biased region" description="Gly residues" evidence="3">
    <location>
        <begin position="758"/>
        <end position="817"/>
    </location>
</feature>
<evidence type="ECO:0000256" key="2">
    <source>
        <dbReference type="ARBA" id="ARBA00022840"/>
    </source>
</evidence>
<dbReference type="OMA" id="KSKWECD"/>
<dbReference type="GO" id="GO:0032204">
    <property type="term" value="P:regulation of telomere maintenance"/>
    <property type="evidence" value="ECO:0007669"/>
    <property type="project" value="TreeGrafter"/>
</dbReference>
<feature type="compositionally biased region" description="Basic and acidic residues" evidence="3">
    <location>
        <begin position="555"/>
        <end position="572"/>
    </location>
</feature>
<dbReference type="Proteomes" id="UP000594260">
    <property type="component" value="Unplaced"/>
</dbReference>
<evidence type="ECO:0000256" key="1">
    <source>
        <dbReference type="ARBA" id="ARBA00022741"/>
    </source>
</evidence>
<dbReference type="InterPro" id="IPR013641">
    <property type="entry name" value="KTI12/PSTK"/>
</dbReference>
<feature type="compositionally biased region" description="Low complexity" evidence="3">
    <location>
        <begin position="229"/>
        <end position="274"/>
    </location>
</feature>
<dbReference type="GO" id="GO:0005634">
    <property type="term" value="C:nucleus"/>
    <property type="evidence" value="ECO:0007669"/>
    <property type="project" value="InterPro"/>
</dbReference>
<dbReference type="GeneID" id="111248704"/>
<feature type="region of interest" description="Disordered" evidence="3">
    <location>
        <begin position="753"/>
        <end position="849"/>
    </location>
</feature>
<evidence type="ECO:0000313" key="6">
    <source>
        <dbReference type="Proteomes" id="UP000594260"/>
    </source>
</evidence>
<feature type="compositionally biased region" description="Low complexity" evidence="3">
    <location>
        <begin position="1"/>
        <end position="37"/>
    </location>
</feature>
<evidence type="ECO:0000259" key="4">
    <source>
        <dbReference type="Pfam" id="PF26583"/>
    </source>
</evidence>
<dbReference type="GO" id="GO:0005524">
    <property type="term" value="F:ATP binding"/>
    <property type="evidence" value="ECO:0007669"/>
    <property type="project" value="UniProtKB-KW"/>
</dbReference>
<feature type="region of interest" description="Disordered" evidence="3">
    <location>
        <begin position="1166"/>
        <end position="1187"/>
    </location>
</feature>
<proteinExistence type="predicted"/>
<feature type="compositionally biased region" description="Basic and acidic residues" evidence="3">
    <location>
        <begin position="335"/>
        <end position="376"/>
    </location>
</feature>
<evidence type="ECO:0000256" key="3">
    <source>
        <dbReference type="SAM" id="MobiDB-lite"/>
    </source>
</evidence>
<dbReference type="PANTHER" id="PTHR13413">
    <property type="entry name" value="YLP MOTIF CONTAINING PROTEIN NUCLEAR PROTEIN ZAP"/>
    <property type="match status" value="1"/>
</dbReference>
<dbReference type="Pfam" id="PF08433">
    <property type="entry name" value="KTI12"/>
    <property type="match status" value="1"/>
</dbReference>
<keyword evidence="2" id="KW-0067">ATP-binding</keyword>
<feature type="region of interest" description="Disordered" evidence="3">
    <location>
        <begin position="1"/>
        <end position="67"/>
    </location>
</feature>
<dbReference type="InterPro" id="IPR058903">
    <property type="entry name" value="Spectrin_YLPM1-like"/>
</dbReference>
<feature type="compositionally biased region" description="Low complexity" evidence="3">
    <location>
        <begin position="44"/>
        <end position="67"/>
    </location>
</feature>
<feature type="compositionally biased region" description="Basic and acidic residues" evidence="3">
    <location>
        <begin position="1166"/>
        <end position="1179"/>
    </location>
</feature>
<feature type="compositionally biased region" description="Basic and acidic residues" evidence="3">
    <location>
        <begin position="908"/>
        <end position="922"/>
    </location>
</feature>
<feature type="region of interest" description="Disordered" evidence="3">
    <location>
        <begin position="202"/>
        <end position="681"/>
    </location>
</feature>
<feature type="region of interest" description="Disordered" evidence="3">
    <location>
        <begin position="101"/>
        <end position="132"/>
    </location>
</feature>
<keyword evidence="6" id="KW-1185">Reference proteome</keyword>
<dbReference type="InParanoid" id="A0A7M7JWZ6"/>
<feature type="compositionally biased region" description="Gly residues" evidence="3">
    <location>
        <begin position="378"/>
        <end position="394"/>
    </location>
</feature>
<feature type="compositionally biased region" description="Gly residues" evidence="3">
    <location>
        <begin position="529"/>
        <end position="540"/>
    </location>
</feature>
<dbReference type="EnsemblMetazoa" id="XM_022801506">
    <property type="protein sequence ID" value="XP_022657241"/>
    <property type="gene ID" value="LOC111248704"/>
</dbReference>
<dbReference type="KEGG" id="vde:111248704"/>
<dbReference type="InterPro" id="IPR027417">
    <property type="entry name" value="P-loop_NTPase"/>
</dbReference>
<evidence type="ECO:0000313" key="5">
    <source>
        <dbReference type="EnsemblMetazoa" id="XP_022657241"/>
    </source>
</evidence>
<dbReference type="PANTHER" id="PTHR13413:SF0">
    <property type="entry name" value="YLP MOTIF-CONTAINING PROTEIN 1"/>
    <property type="match status" value="1"/>
</dbReference>
<dbReference type="OrthoDB" id="513595at2759"/>
<feature type="domain" description="YLPM1-like spectrin repeat" evidence="4">
    <location>
        <begin position="113"/>
        <end position="206"/>
    </location>
</feature>
<sequence>MYSGYPAAGAAAPTAQPAYAQQTQWPLQQQQQATQWPNQPPPNASQQPTATPDASNPAATAAWQQAWAHYAQQWQQQAVGAAAAAAAAATGGYGQTTTTTPAVTAAPSAPTAWSSYPQQQQQQQSAQTTVATPVVPPETLESFQKQFDDWERSYNKWLDENRNHPDKEAFKRYEQQWTSWRQQLLAKKELLKQQEQIQIQQQQAAHAAQTQWPPLHAPPAPPSLNGMHQQPHPHQQQQQQPPWTQVPGGTQQPQGPWAPPQQQQQQQQSAYPPQDNKGAYQQPPGQFNVPGLGQRQSQQPWLQRGSEENTNSRPLWGPGGPQGRDSGNNQNSVVGRDRSSPGRFGGRDGDHDRPVGDGNRRPFDREADRGNSRFDSGRGSGLGVRIGGAGGDNCGGSRFDGGLPSRFGVDKERGSRYDDRDCREQDKDRVDKDRDRGRRDREKGEERYGRRADDRGPRRSRFSDADDDRSGNANKEPLGRSLTNQAPRAENVSETTGVLQEKMLAMAGMPGGPDGRVGAPVAVPSQRGGFRGPSGRGGITGALNKRPSEDASAGELKRSRFEDADDDGRKPWDGSSVAEGPARGRGGFLMSRGGPPLRGGSMSRGGPDGHGGPLGRGGMVGRGPPGAPDNSSNRGGLAMRGGFGMRGNRAGGPSNTMIGHSGPMGLSGPPGGPPGSDVGGPPPFEAGYRGGMRGCRGGPPNFMRGGRGVRGGGPGCPMGVPGPDDGPFGGPPLFIDGPPPPWMNGPPGFGGDAPPMRGGRGGMRGGPGSRGGPSSGLGGGPTRGMMRGGSRSGRGGFRGNRGMFGGGSGGATDGSGGENDKDAGSFVDDDEGWGHARRGQQGPETPTERPCAKIVFEYGLSRNIDAMSLRKQNMQGTQPVETSVEMIRSGRLDFTNRRTESPPISRFTVDRADNRRNREPLYSRRRSPSPSAVVTRTRPPLEIPRPKPRTRPASDIFLPPLRDSRPPYIALILRGLPGSGKSQLCRKLKELEASHGAANEVRVMSIDDYYLVESEALVVSEDGCTVNKKEMAYVHDESMESTYEASLLKAFTKQLEARHFSLLIVDAPNTKMNSVNQLATAAKENQYTVLIMETEERDPKICYERNIHNRTLKDIKKMSDNWEDTTAVYVVLDHKTMRNNFCEAEMKNEHLNEALHGDTVVNSKLADDIDSKNDERRQPEDEDEATSCTWRGLAPSRWETMENTDETLSRLDGGGYKRCPNSSRSVPMEEFLAVTDDYETRTSSQGGGKKRVRWADIEERKQIDRAKAIGFVVGQTNWKAFTNSESEASAALKKTKYFDTETDE</sequence>
<dbReference type="InterPro" id="IPR026314">
    <property type="entry name" value="YLP_motif_con_p1"/>
</dbReference>